<reference evidence="3" key="1">
    <citation type="submission" date="2016-10" db="EMBL/GenBank/DDBJ databases">
        <authorList>
            <person name="Varghese N."/>
        </authorList>
    </citation>
    <scope>NUCLEOTIDE SEQUENCE [LARGE SCALE GENOMIC DNA]</scope>
    <source>
        <strain evidence="3">DSM 45096 / BCRC 16803 / CGMCC 4.1857 / CIP 109030 / JCM 12277 / KCTC 19219 / NBRC 100920 / 33214</strain>
    </source>
</reference>
<evidence type="ECO:0000259" key="1">
    <source>
        <dbReference type="Pfam" id="PF03793"/>
    </source>
</evidence>
<dbReference type="Pfam" id="PF03793">
    <property type="entry name" value="PASTA"/>
    <property type="match status" value="1"/>
</dbReference>
<dbReference type="InterPro" id="IPR005543">
    <property type="entry name" value="PASTA_dom"/>
</dbReference>
<keyword evidence="3" id="KW-1185">Reference proteome</keyword>
<accession>A0A1H7HE61</accession>
<feature type="domain" description="PASTA" evidence="1">
    <location>
        <begin position="17"/>
        <end position="50"/>
    </location>
</feature>
<gene>
    <name evidence="2" type="ORF">SAMN05414137_102150</name>
</gene>
<protein>
    <submittedName>
        <fullName evidence="2">PASTA domain-containing protein</fullName>
    </submittedName>
</protein>
<name>A0A1H7HE61_STRJI</name>
<dbReference type="Proteomes" id="UP000183015">
    <property type="component" value="Unassembled WGS sequence"/>
</dbReference>
<dbReference type="Gene3D" id="3.30.10.20">
    <property type="match status" value="1"/>
</dbReference>
<dbReference type="AlphaFoldDB" id="A0A1H7HE61"/>
<proteinExistence type="predicted"/>
<dbReference type="EMBL" id="FOAZ01000002">
    <property type="protein sequence ID" value="SEK47692.1"/>
    <property type="molecule type" value="Genomic_DNA"/>
</dbReference>
<organism evidence="2 3">
    <name type="scientific">Streptacidiphilus jiangxiensis</name>
    <dbReference type="NCBI Taxonomy" id="235985"/>
    <lineage>
        <taxon>Bacteria</taxon>
        <taxon>Bacillati</taxon>
        <taxon>Actinomycetota</taxon>
        <taxon>Actinomycetes</taxon>
        <taxon>Kitasatosporales</taxon>
        <taxon>Streptomycetaceae</taxon>
        <taxon>Streptacidiphilus</taxon>
    </lineage>
</organism>
<sequence>MAAQLLSVTTLKLMPDPTQAIAAGQVVATQDPQAHTAVVKGTTVTVTYSDPPPPRS</sequence>
<evidence type="ECO:0000313" key="2">
    <source>
        <dbReference type="EMBL" id="SEK47692.1"/>
    </source>
</evidence>
<evidence type="ECO:0000313" key="3">
    <source>
        <dbReference type="Proteomes" id="UP000183015"/>
    </source>
</evidence>